<dbReference type="PANTHER" id="PTHR36573:SF1">
    <property type="entry name" value="INTERMEMBRANE PHOSPHOLIPID TRANSPORT SYSTEM BINDING PROTEIN MLAC"/>
    <property type="match status" value="1"/>
</dbReference>
<comment type="caution">
    <text evidence="1">The sequence shown here is derived from an EMBL/GenBank/DDBJ whole genome shotgun (WGS) entry which is preliminary data.</text>
</comment>
<dbReference type="Proteomes" id="UP000249061">
    <property type="component" value="Unassembled WGS sequence"/>
</dbReference>
<sequence>MLTAAVAALALAASPGPKELVQKLDTEVQTILKSSDASTEKLSARADEFIDFVELSKRAMGAEWSKLSRQQQDQLGATMKGLLRASYAQKAIKDDRGGAANVTYGEEKIEGNDAEVKTTLAVKSDKFSVNYKLYRRDAKADWRIFDVVTDEVSLVETYKDQFKKQMAKNGFDGLISALKKKQESLEKQNAETSAKKN</sequence>
<organism evidence="1 2">
    <name type="scientific">Archangium gephyra</name>
    <dbReference type="NCBI Taxonomy" id="48"/>
    <lineage>
        <taxon>Bacteria</taxon>
        <taxon>Pseudomonadati</taxon>
        <taxon>Myxococcota</taxon>
        <taxon>Myxococcia</taxon>
        <taxon>Myxococcales</taxon>
        <taxon>Cystobacterineae</taxon>
        <taxon>Archangiaceae</taxon>
        <taxon>Archangium</taxon>
    </lineage>
</organism>
<dbReference type="EMBL" id="QFQP01000002">
    <property type="protein sequence ID" value="PZR17355.1"/>
    <property type="molecule type" value="Genomic_DNA"/>
</dbReference>
<dbReference type="Pfam" id="PF05494">
    <property type="entry name" value="MlaC"/>
    <property type="match status" value="1"/>
</dbReference>
<dbReference type="InterPro" id="IPR042245">
    <property type="entry name" value="Tgt2/MlaC_sf"/>
</dbReference>
<reference evidence="1 2" key="1">
    <citation type="submission" date="2017-08" db="EMBL/GenBank/DDBJ databases">
        <title>Infants hospitalized years apart are colonized by the same room-sourced microbial strains.</title>
        <authorList>
            <person name="Brooks B."/>
            <person name="Olm M.R."/>
            <person name="Firek B.A."/>
            <person name="Baker R."/>
            <person name="Thomas B.C."/>
            <person name="Morowitz M.J."/>
            <person name="Banfield J.F."/>
        </authorList>
    </citation>
    <scope>NUCLEOTIDE SEQUENCE [LARGE SCALE GENOMIC DNA]</scope>
    <source>
        <strain evidence="1">S2_003_000_R2_14</strain>
    </source>
</reference>
<accession>A0A2W5U1A1</accession>
<proteinExistence type="predicted"/>
<evidence type="ECO:0000313" key="1">
    <source>
        <dbReference type="EMBL" id="PZR17355.1"/>
    </source>
</evidence>
<gene>
    <name evidence="1" type="ORF">DI536_03255</name>
</gene>
<dbReference type="PANTHER" id="PTHR36573">
    <property type="entry name" value="INTERMEMBRANE PHOSPHOLIPID TRANSPORT SYSTEM BINDING PROTEIN MLAC"/>
    <property type="match status" value="1"/>
</dbReference>
<dbReference type="InterPro" id="IPR008869">
    <property type="entry name" value="MlaC/ttg2D"/>
</dbReference>
<dbReference type="Gene3D" id="3.10.450.710">
    <property type="entry name" value="Tgt2/MlaC"/>
    <property type="match status" value="1"/>
</dbReference>
<protein>
    <submittedName>
        <fullName evidence="1">Organic solvent ABC transporter</fullName>
    </submittedName>
</protein>
<evidence type="ECO:0000313" key="2">
    <source>
        <dbReference type="Proteomes" id="UP000249061"/>
    </source>
</evidence>
<dbReference type="AlphaFoldDB" id="A0A2W5U1A1"/>
<name>A0A2W5U1A1_9BACT</name>